<dbReference type="GO" id="GO:0000701">
    <property type="term" value="F:purine-specific mismatch base pair DNA N-glycosylase activity"/>
    <property type="evidence" value="ECO:0007669"/>
    <property type="project" value="UniProtKB-EC"/>
</dbReference>
<evidence type="ECO:0000256" key="1">
    <source>
        <dbReference type="ARBA" id="ARBA00000843"/>
    </source>
</evidence>
<dbReference type="EC" id="3.2.2.31" evidence="4 14"/>
<evidence type="ECO:0000256" key="9">
    <source>
        <dbReference type="ARBA" id="ARBA00022801"/>
    </source>
</evidence>
<feature type="domain" description="HhH-GPD" evidence="15">
    <location>
        <begin position="57"/>
        <end position="208"/>
    </location>
</feature>
<dbReference type="SMART" id="SM00525">
    <property type="entry name" value="FES"/>
    <property type="match status" value="1"/>
</dbReference>
<keyword evidence="8 14" id="KW-0227">DNA damage</keyword>
<dbReference type="NCBIfam" id="TIGR01084">
    <property type="entry name" value="mutY"/>
    <property type="match status" value="1"/>
</dbReference>
<evidence type="ECO:0000256" key="7">
    <source>
        <dbReference type="ARBA" id="ARBA00022723"/>
    </source>
</evidence>
<dbReference type="InterPro" id="IPR000445">
    <property type="entry name" value="HhH_motif"/>
</dbReference>
<dbReference type="GO" id="GO:0035485">
    <property type="term" value="F:adenine/guanine mispair binding"/>
    <property type="evidence" value="ECO:0007669"/>
    <property type="project" value="TreeGrafter"/>
</dbReference>
<dbReference type="InterPro" id="IPR044298">
    <property type="entry name" value="MIG/MutY"/>
</dbReference>
<evidence type="ECO:0000256" key="8">
    <source>
        <dbReference type="ARBA" id="ARBA00022763"/>
    </source>
</evidence>
<dbReference type="GO" id="GO:0034039">
    <property type="term" value="F:8-oxo-7,8-dihydroguanine DNA N-glycosylase activity"/>
    <property type="evidence" value="ECO:0007669"/>
    <property type="project" value="TreeGrafter"/>
</dbReference>
<dbReference type="Pfam" id="PF00633">
    <property type="entry name" value="HHH"/>
    <property type="match status" value="1"/>
</dbReference>
<evidence type="ECO:0000313" key="16">
    <source>
        <dbReference type="EMBL" id="MBB5017369.1"/>
    </source>
</evidence>
<evidence type="ECO:0000256" key="3">
    <source>
        <dbReference type="ARBA" id="ARBA00008343"/>
    </source>
</evidence>
<dbReference type="Gene3D" id="3.90.79.10">
    <property type="entry name" value="Nucleoside Triphosphate Pyrophosphohydrolase"/>
    <property type="match status" value="1"/>
</dbReference>
<organism evidence="16 17">
    <name type="scientific">Chitinivorax tropicus</name>
    <dbReference type="NCBI Taxonomy" id="714531"/>
    <lineage>
        <taxon>Bacteria</taxon>
        <taxon>Pseudomonadati</taxon>
        <taxon>Pseudomonadota</taxon>
        <taxon>Betaproteobacteria</taxon>
        <taxon>Chitinivorax</taxon>
    </lineage>
</organism>
<dbReference type="InterPro" id="IPR004035">
    <property type="entry name" value="Endouclease-III_FeS-bd_BS"/>
</dbReference>
<dbReference type="InterPro" id="IPR005760">
    <property type="entry name" value="A/G_AdeGlyc_MutY"/>
</dbReference>
<dbReference type="PROSITE" id="PS00764">
    <property type="entry name" value="ENDONUCLEASE_III_1"/>
    <property type="match status" value="1"/>
</dbReference>
<dbReference type="Proteomes" id="UP000575898">
    <property type="component" value="Unassembled WGS sequence"/>
</dbReference>
<dbReference type="EMBL" id="JACHHY010000003">
    <property type="protein sequence ID" value="MBB5017369.1"/>
    <property type="molecule type" value="Genomic_DNA"/>
</dbReference>
<dbReference type="AlphaFoldDB" id="A0A840MJL9"/>
<dbReference type="Gene3D" id="1.10.1670.10">
    <property type="entry name" value="Helix-hairpin-Helix base-excision DNA repair enzymes (C-terminal)"/>
    <property type="match status" value="1"/>
</dbReference>
<dbReference type="Pfam" id="PF10576">
    <property type="entry name" value="EndIII_4Fe-2S"/>
    <property type="match status" value="1"/>
</dbReference>
<evidence type="ECO:0000256" key="5">
    <source>
        <dbReference type="ARBA" id="ARBA00022023"/>
    </source>
</evidence>
<dbReference type="SUPFAM" id="SSF55811">
    <property type="entry name" value="Nudix"/>
    <property type="match status" value="1"/>
</dbReference>
<dbReference type="GO" id="GO:0006298">
    <property type="term" value="P:mismatch repair"/>
    <property type="evidence" value="ECO:0007669"/>
    <property type="project" value="TreeGrafter"/>
</dbReference>
<comment type="similarity">
    <text evidence="3 14">Belongs to the Nth/MutY family.</text>
</comment>
<evidence type="ECO:0000256" key="4">
    <source>
        <dbReference type="ARBA" id="ARBA00012045"/>
    </source>
</evidence>
<comment type="catalytic activity">
    <reaction evidence="1 14">
        <text>Hydrolyzes free adenine bases from 7,8-dihydro-8-oxoguanine:adenine mismatched double-stranded DNA, leaving an apurinic site.</text>
        <dbReference type="EC" id="3.2.2.31"/>
    </reaction>
</comment>
<keyword evidence="6" id="KW-0004">4Fe-4S</keyword>
<dbReference type="InterPro" id="IPR023170">
    <property type="entry name" value="HhH_base_excis_C"/>
</dbReference>
<sequence>MNMKRNQADSIPDVYCMSTQQSPTFSTRLIEWQHVHGRHGLPWHSSNPYHVWLSEIMLQQTQVNTVIPYYQAFLAKFPTILTLAEAGSDEVMAAWSGLGYYTRARNLHRAAQLIVAQHQGQFPDDVEQVMALPGIGRSTAAAICAFAFGQCRPILDGNVKRVLARWAGITGFPGDKKVEAAMWVLAEQLVPQADIETYTQAQMDLGSLVCTRSKPRCDVCPVAADCVARQTGRTTSLPTPKPRKAIPTRATTMLLIWRGDKLLLQKRPDRGIWGGLWCLPEVDTSLDAEAWCARHGMALESTTCLPAFEHVFTHFRLTISPVACEVSGPGLTPDEQWQWFDHKSALAAGIPQPLRRLLTNRQAVLL</sequence>
<dbReference type="PANTHER" id="PTHR42944:SF1">
    <property type="entry name" value="ADENINE DNA GLYCOSYLASE"/>
    <property type="match status" value="1"/>
</dbReference>
<gene>
    <name evidence="16" type="ORF">HNQ59_000633</name>
</gene>
<evidence type="ECO:0000256" key="2">
    <source>
        <dbReference type="ARBA" id="ARBA00002933"/>
    </source>
</evidence>
<protein>
    <recommendedName>
        <fullName evidence="5 14">Adenine DNA glycosylase</fullName>
        <ecNumber evidence="4 14">3.2.2.31</ecNumber>
    </recommendedName>
</protein>
<keyword evidence="10 14" id="KW-0408">Iron</keyword>
<evidence type="ECO:0000256" key="10">
    <source>
        <dbReference type="ARBA" id="ARBA00023004"/>
    </source>
</evidence>
<evidence type="ECO:0000256" key="11">
    <source>
        <dbReference type="ARBA" id="ARBA00023014"/>
    </source>
</evidence>
<reference evidence="16 17" key="1">
    <citation type="submission" date="2020-08" db="EMBL/GenBank/DDBJ databases">
        <title>Genomic Encyclopedia of Type Strains, Phase IV (KMG-IV): sequencing the most valuable type-strain genomes for metagenomic binning, comparative biology and taxonomic classification.</title>
        <authorList>
            <person name="Goeker M."/>
        </authorList>
    </citation>
    <scope>NUCLEOTIDE SEQUENCE [LARGE SCALE GENOMIC DNA]</scope>
    <source>
        <strain evidence="16 17">DSM 27165</strain>
    </source>
</reference>
<dbReference type="InterPro" id="IPR003651">
    <property type="entry name" value="Endonuclease3_FeS-loop_motif"/>
</dbReference>
<keyword evidence="12" id="KW-0234">DNA repair</keyword>
<dbReference type="InterPro" id="IPR015797">
    <property type="entry name" value="NUDIX_hydrolase-like_dom_sf"/>
</dbReference>
<dbReference type="InterPro" id="IPR004036">
    <property type="entry name" value="Endonuclease-III-like_CS2"/>
</dbReference>
<dbReference type="FunFam" id="1.10.340.30:FF:000002">
    <property type="entry name" value="Adenine DNA glycosylase"/>
    <property type="match status" value="1"/>
</dbReference>
<keyword evidence="7" id="KW-0479">Metal-binding</keyword>
<dbReference type="GO" id="GO:0032357">
    <property type="term" value="F:oxidized purine DNA binding"/>
    <property type="evidence" value="ECO:0007669"/>
    <property type="project" value="TreeGrafter"/>
</dbReference>
<dbReference type="InterPro" id="IPR011257">
    <property type="entry name" value="DNA_glycosylase"/>
</dbReference>
<comment type="function">
    <text evidence="2">Adenine glycosylase active on G-A mispairs. MutY also corrects error-prone DNA synthesis past GO lesions which are due to the oxidatively damaged form of guanine: 7,8-dihydro-8-oxoguanine (8-oxo-dGTP).</text>
</comment>
<evidence type="ECO:0000259" key="15">
    <source>
        <dbReference type="SMART" id="SM00478"/>
    </source>
</evidence>
<dbReference type="SMART" id="SM00478">
    <property type="entry name" value="ENDO3c"/>
    <property type="match status" value="1"/>
</dbReference>
<dbReference type="GO" id="GO:0006284">
    <property type="term" value="P:base-excision repair"/>
    <property type="evidence" value="ECO:0007669"/>
    <property type="project" value="UniProtKB-UniRule"/>
</dbReference>
<keyword evidence="9 16" id="KW-0378">Hydrolase</keyword>
<dbReference type="PROSITE" id="PS01155">
    <property type="entry name" value="ENDONUCLEASE_III_2"/>
    <property type="match status" value="1"/>
</dbReference>
<keyword evidence="17" id="KW-1185">Reference proteome</keyword>
<evidence type="ECO:0000313" key="17">
    <source>
        <dbReference type="Proteomes" id="UP000575898"/>
    </source>
</evidence>
<name>A0A840MJL9_9PROT</name>
<evidence type="ECO:0000256" key="12">
    <source>
        <dbReference type="ARBA" id="ARBA00023204"/>
    </source>
</evidence>
<dbReference type="CDD" id="cd00056">
    <property type="entry name" value="ENDO3c"/>
    <property type="match status" value="1"/>
</dbReference>
<dbReference type="Gene3D" id="1.10.340.30">
    <property type="entry name" value="Hypothetical protein, domain 2"/>
    <property type="match status" value="1"/>
</dbReference>
<comment type="caution">
    <text evidence="16">The sequence shown here is derived from an EMBL/GenBank/DDBJ whole genome shotgun (WGS) entry which is preliminary data.</text>
</comment>
<dbReference type="PANTHER" id="PTHR42944">
    <property type="entry name" value="ADENINE DNA GLYCOSYLASE"/>
    <property type="match status" value="1"/>
</dbReference>
<dbReference type="CDD" id="cd03431">
    <property type="entry name" value="NUDIX_DNA_Glycosylase_C-MutY"/>
    <property type="match status" value="1"/>
</dbReference>
<dbReference type="SUPFAM" id="SSF48150">
    <property type="entry name" value="DNA-glycosylase"/>
    <property type="match status" value="1"/>
</dbReference>
<proteinExistence type="inferred from homology"/>
<accession>A0A840MJL9</accession>
<evidence type="ECO:0000256" key="13">
    <source>
        <dbReference type="ARBA" id="ARBA00023295"/>
    </source>
</evidence>
<evidence type="ECO:0000256" key="6">
    <source>
        <dbReference type="ARBA" id="ARBA00022485"/>
    </source>
</evidence>
<dbReference type="InterPro" id="IPR003265">
    <property type="entry name" value="HhH-GPD_domain"/>
</dbReference>
<keyword evidence="11" id="KW-0411">Iron-sulfur</keyword>
<dbReference type="GO" id="GO:0051539">
    <property type="term" value="F:4 iron, 4 sulfur cluster binding"/>
    <property type="evidence" value="ECO:0007669"/>
    <property type="project" value="UniProtKB-UniRule"/>
</dbReference>
<dbReference type="Pfam" id="PF00730">
    <property type="entry name" value="HhH-GPD"/>
    <property type="match status" value="1"/>
</dbReference>
<evidence type="ECO:0000256" key="14">
    <source>
        <dbReference type="RuleBase" id="RU365096"/>
    </source>
</evidence>
<keyword evidence="13 14" id="KW-0326">Glycosidase</keyword>
<dbReference type="Pfam" id="PF14815">
    <property type="entry name" value="NUDIX_4"/>
    <property type="match status" value="1"/>
</dbReference>
<comment type="cofactor">
    <cofactor evidence="14">
        <name>[4Fe-4S] cluster</name>
        <dbReference type="ChEBI" id="CHEBI:49883"/>
    </cofactor>
    <text evidence="14">Binds 1 [4Fe-4S] cluster.</text>
</comment>
<dbReference type="InterPro" id="IPR029119">
    <property type="entry name" value="MutY_C"/>
</dbReference>
<dbReference type="GO" id="GO:0046872">
    <property type="term" value="F:metal ion binding"/>
    <property type="evidence" value="ECO:0007669"/>
    <property type="project" value="UniProtKB-UniRule"/>
</dbReference>